<evidence type="ECO:0000313" key="3">
    <source>
        <dbReference type="Proteomes" id="UP001054945"/>
    </source>
</evidence>
<feature type="compositionally biased region" description="Basic and acidic residues" evidence="1">
    <location>
        <begin position="44"/>
        <end position="57"/>
    </location>
</feature>
<dbReference type="AlphaFoldDB" id="A0AAV4NSM3"/>
<accession>A0AAV4NSM3</accession>
<dbReference type="Proteomes" id="UP001054945">
    <property type="component" value="Unassembled WGS sequence"/>
</dbReference>
<organism evidence="2 3">
    <name type="scientific">Caerostris extrusa</name>
    <name type="common">Bark spider</name>
    <name type="synonym">Caerostris bankana</name>
    <dbReference type="NCBI Taxonomy" id="172846"/>
    <lineage>
        <taxon>Eukaryota</taxon>
        <taxon>Metazoa</taxon>
        <taxon>Ecdysozoa</taxon>
        <taxon>Arthropoda</taxon>
        <taxon>Chelicerata</taxon>
        <taxon>Arachnida</taxon>
        <taxon>Araneae</taxon>
        <taxon>Araneomorphae</taxon>
        <taxon>Entelegynae</taxon>
        <taxon>Araneoidea</taxon>
        <taxon>Araneidae</taxon>
        <taxon>Caerostris</taxon>
    </lineage>
</organism>
<name>A0AAV4NSM3_CAEEX</name>
<feature type="compositionally biased region" description="Basic and acidic residues" evidence="1">
    <location>
        <begin position="68"/>
        <end position="80"/>
    </location>
</feature>
<evidence type="ECO:0000256" key="1">
    <source>
        <dbReference type="SAM" id="MobiDB-lite"/>
    </source>
</evidence>
<reference evidence="2 3" key="1">
    <citation type="submission" date="2021-06" db="EMBL/GenBank/DDBJ databases">
        <title>Caerostris extrusa draft genome.</title>
        <authorList>
            <person name="Kono N."/>
            <person name="Arakawa K."/>
        </authorList>
    </citation>
    <scope>NUCLEOTIDE SEQUENCE [LARGE SCALE GENOMIC DNA]</scope>
</reference>
<comment type="caution">
    <text evidence="2">The sequence shown here is derived from an EMBL/GenBank/DDBJ whole genome shotgun (WGS) entry which is preliminary data.</text>
</comment>
<proteinExistence type="predicted"/>
<gene>
    <name evidence="2" type="ORF">CEXT_802721</name>
</gene>
<keyword evidence="3" id="KW-1185">Reference proteome</keyword>
<feature type="region of interest" description="Disordered" evidence="1">
    <location>
        <begin position="21"/>
        <end position="80"/>
    </location>
</feature>
<dbReference type="EMBL" id="BPLR01003669">
    <property type="protein sequence ID" value="GIX87285.1"/>
    <property type="molecule type" value="Genomic_DNA"/>
</dbReference>
<evidence type="ECO:0000313" key="2">
    <source>
        <dbReference type="EMBL" id="GIX87285.1"/>
    </source>
</evidence>
<protein>
    <submittedName>
        <fullName evidence="2">Uncharacterized protein</fullName>
    </submittedName>
</protein>
<sequence length="80" mass="9157">MATREAAINAANISRYIRFVPDGHVGTRRRGRPPETRAPAGERNQAEHTLEQGRSMERGQFGDFIADSWREERKEKKSFA</sequence>